<protein>
    <submittedName>
        <fullName evidence="2">Nicotinamide N-methyltransferase-like</fullName>
    </submittedName>
</protein>
<dbReference type="PANTHER" id="PTHR14614">
    <property type="entry name" value="HEPATOCELLULAR CARCINOMA-ASSOCIATED ANTIGEN"/>
    <property type="match status" value="1"/>
</dbReference>
<proteinExistence type="predicted"/>
<dbReference type="STRING" id="70448.A0A090LX59"/>
<dbReference type="SUPFAM" id="SSF53335">
    <property type="entry name" value="S-adenosyl-L-methionine-dependent methyltransferases"/>
    <property type="match status" value="1"/>
</dbReference>
<dbReference type="RefSeq" id="XP_022838126.1">
    <property type="nucleotide sequence ID" value="XM_022985225.1"/>
</dbReference>
<evidence type="ECO:0000256" key="1">
    <source>
        <dbReference type="SAM" id="MobiDB-lite"/>
    </source>
</evidence>
<evidence type="ECO:0000313" key="2">
    <source>
        <dbReference type="EMBL" id="CEF96495.1"/>
    </source>
</evidence>
<dbReference type="AlphaFoldDB" id="A0A090LX59"/>
<reference evidence="3" key="1">
    <citation type="journal article" date="2006" name="Proc. Natl. Acad. Sci. U.S.A.">
        <title>Genome analysis of the smallest free-living eukaryote Ostreococcus tauri unveils many unique features.</title>
        <authorList>
            <person name="Derelle E."/>
            <person name="Ferraz C."/>
            <person name="Rombauts S."/>
            <person name="Rouze P."/>
            <person name="Worden A.Z."/>
            <person name="Robbens S."/>
            <person name="Partensky F."/>
            <person name="Degroeve S."/>
            <person name="Echeynie S."/>
            <person name="Cooke R."/>
            <person name="Saeys Y."/>
            <person name="Wuyts J."/>
            <person name="Jabbari K."/>
            <person name="Bowler C."/>
            <person name="Panaud O."/>
            <person name="Piegu B."/>
            <person name="Ball S.G."/>
            <person name="Ral J.-P."/>
            <person name="Bouget F.-Y."/>
            <person name="Piganeau G."/>
            <person name="De Baets B."/>
            <person name="Picard A."/>
            <person name="Delseny M."/>
            <person name="Demaille J."/>
            <person name="Van de Peer Y."/>
            <person name="Moreau H."/>
        </authorList>
    </citation>
    <scope>NUCLEOTIDE SEQUENCE [LARGE SCALE GENOMIC DNA]</scope>
    <source>
        <strain evidence="3">OTTH 0595 / CCAP 157/2 / RCC745</strain>
    </source>
</reference>
<dbReference type="InterPro" id="IPR029063">
    <property type="entry name" value="SAM-dependent_MTases_sf"/>
</dbReference>
<feature type="region of interest" description="Disordered" evidence="1">
    <location>
        <begin position="214"/>
        <end position="234"/>
    </location>
</feature>
<dbReference type="PANTHER" id="PTHR14614:SF132">
    <property type="entry name" value="PROTEIN-LYSINE METHYLTRANSFERASE C42C1.13"/>
    <property type="match status" value="1"/>
</dbReference>
<dbReference type="InParanoid" id="A0A090LX59"/>
<dbReference type="KEGG" id="ota:OT_ostta01g00470"/>
<comment type="caution">
    <text evidence="2">The sequence shown here is derived from an EMBL/GenBank/DDBJ whole genome shotgun (WGS) entry which is preliminary data.</text>
</comment>
<dbReference type="Pfam" id="PF10294">
    <property type="entry name" value="Methyltransf_16"/>
    <property type="match status" value="1"/>
</dbReference>
<evidence type="ECO:0000313" key="3">
    <source>
        <dbReference type="Proteomes" id="UP000009170"/>
    </source>
</evidence>
<sequence length="254" mass="28216">MPTDAFVEGDGFEYAACATENTTGQLTWDAARRLETFLRCDDRWRRRDGVVVEGRDGATARRTTTRALELGSGNGWLGMALVRERERSGVGEMVMTERARGGALEWLRRRVEANAAWTRGGSGAIACKALDWVEFARDEAEGGDDDGAFAGFDAIFGSDLVYDRDGIEALPRVVAALLRRNPGAEFWYAHTKHRYDGMDEDFFAEIERCGLSREEVREDGVPTPPPSPPPFESLFPDQRIAVYRISLDASANQN</sequence>
<dbReference type="EMBL" id="CAID01000001">
    <property type="protein sequence ID" value="CEF96495.1"/>
    <property type="molecule type" value="Genomic_DNA"/>
</dbReference>
<dbReference type="Proteomes" id="UP000009170">
    <property type="component" value="Unassembled WGS sequence"/>
</dbReference>
<feature type="compositionally biased region" description="Pro residues" evidence="1">
    <location>
        <begin position="222"/>
        <end position="231"/>
    </location>
</feature>
<dbReference type="GeneID" id="9832482"/>
<dbReference type="OrthoDB" id="498650at2759"/>
<gene>
    <name evidence="2" type="ORF">OT_ostta01g00470</name>
</gene>
<name>A0A090LX59_OSTTA</name>
<dbReference type="Gene3D" id="3.40.50.150">
    <property type="entry name" value="Vaccinia Virus protein VP39"/>
    <property type="match status" value="1"/>
</dbReference>
<reference evidence="2 3" key="2">
    <citation type="journal article" date="2014" name="BMC Genomics">
        <title>An improved genome of the model marine alga Ostreococcus tauri unfolds by assessing Illumina de novo assemblies.</title>
        <authorList>
            <person name="Blanc-Mathieu R."/>
            <person name="Verhelst B."/>
            <person name="Derelle E."/>
            <person name="Rombauts S."/>
            <person name="Bouget F.Y."/>
            <person name="Carre I."/>
            <person name="Chateau A."/>
            <person name="Eyre-Walker A."/>
            <person name="Grimsley N."/>
            <person name="Moreau H."/>
            <person name="Piegu B."/>
            <person name="Rivals E."/>
            <person name="Schackwitz W."/>
            <person name="Van de Peer Y."/>
            <person name="Piganeau G."/>
        </authorList>
    </citation>
    <scope>NUCLEOTIDE SEQUENCE [LARGE SCALE GENOMIC DNA]</scope>
    <source>
        <strain evidence="3">OTTH 0595 / CCAP 157/2 / RCC745</strain>
    </source>
</reference>
<keyword evidence="3" id="KW-1185">Reference proteome</keyword>
<accession>A0A090LX59</accession>
<organism evidence="2 3">
    <name type="scientific">Ostreococcus tauri</name>
    <name type="common">Marine green alga</name>
    <dbReference type="NCBI Taxonomy" id="70448"/>
    <lineage>
        <taxon>Eukaryota</taxon>
        <taxon>Viridiplantae</taxon>
        <taxon>Chlorophyta</taxon>
        <taxon>Mamiellophyceae</taxon>
        <taxon>Mamiellales</taxon>
        <taxon>Bathycoccaceae</taxon>
        <taxon>Ostreococcus</taxon>
    </lineage>
</organism>
<dbReference type="InterPro" id="IPR019410">
    <property type="entry name" value="Methyltransf_16"/>
</dbReference>